<reference evidence="2" key="1">
    <citation type="journal article" date="2015" name="Nature">
        <title>Complex archaea that bridge the gap between prokaryotes and eukaryotes.</title>
        <authorList>
            <person name="Spang A."/>
            <person name="Saw J.H."/>
            <person name="Jorgensen S.L."/>
            <person name="Zaremba-Niedzwiedzka K."/>
            <person name="Martijn J."/>
            <person name="Lind A.E."/>
            <person name="van Eijk R."/>
            <person name="Schleper C."/>
            <person name="Guy L."/>
            <person name="Ettema T.J."/>
        </authorList>
    </citation>
    <scope>NUCLEOTIDE SEQUENCE</scope>
</reference>
<proteinExistence type="predicted"/>
<evidence type="ECO:0000256" key="1">
    <source>
        <dbReference type="SAM" id="Phobius"/>
    </source>
</evidence>
<evidence type="ECO:0000313" key="2">
    <source>
        <dbReference type="EMBL" id="KKN70433.1"/>
    </source>
</evidence>
<keyword evidence="1" id="KW-0472">Membrane</keyword>
<feature type="transmembrane region" description="Helical" evidence="1">
    <location>
        <begin position="29"/>
        <end position="55"/>
    </location>
</feature>
<accession>A0A0F9VXK7</accession>
<organism evidence="2">
    <name type="scientific">marine sediment metagenome</name>
    <dbReference type="NCBI Taxonomy" id="412755"/>
    <lineage>
        <taxon>unclassified sequences</taxon>
        <taxon>metagenomes</taxon>
        <taxon>ecological metagenomes</taxon>
    </lineage>
</organism>
<keyword evidence="1" id="KW-0812">Transmembrane</keyword>
<protein>
    <submittedName>
        <fullName evidence="2">Uncharacterized protein</fullName>
    </submittedName>
</protein>
<sequence length="74" mass="8527">MKVGKGLTIYLCFGKWAGFHFRADPRTDFAFQLTLGWVSLAIVTYDIEVVLRLLIEKLDLTNKHPDCPSKKEDR</sequence>
<dbReference type="AlphaFoldDB" id="A0A0F9VXK7"/>
<comment type="caution">
    <text evidence="2">The sequence shown here is derived from an EMBL/GenBank/DDBJ whole genome shotgun (WGS) entry which is preliminary data.</text>
</comment>
<keyword evidence="1" id="KW-1133">Transmembrane helix</keyword>
<dbReference type="EMBL" id="LAZR01000403">
    <property type="protein sequence ID" value="KKN70433.1"/>
    <property type="molecule type" value="Genomic_DNA"/>
</dbReference>
<gene>
    <name evidence="2" type="ORF">LCGC14_0431280</name>
</gene>
<name>A0A0F9VXK7_9ZZZZ</name>